<dbReference type="Proteomes" id="UP000823790">
    <property type="component" value="Unassembled WGS sequence"/>
</dbReference>
<comment type="subcellular location">
    <subcellularLocation>
        <location evidence="1">Cell membrane</location>
        <topology evidence="1">Multi-pass membrane protein</topology>
    </subcellularLocation>
</comment>
<evidence type="ECO:0000313" key="8">
    <source>
        <dbReference type="EMBL" id="MBP1474287.1"/>
    </source>
</evidence>
<proteinExistence type="predicted"/>
<dbReference type="EMBL" id="JAGJRS010000016">
    <property type="protein sequence ID" value="MBP1474287.1"/>
    <property type="molecule type" value="Genomic_DNA"/>
</dbReference>
<keyword evidence="3" id="KW-1003">Cell membrane</keyword>
<accession>A0ABS4DMN3</accession>
<feature type="transmembrane region" description="Helical" evidence="7">
    <location>
        <begin position="406"/>
        <end position="425"/>
    </location>
</feature>
<evidence type="ECO:0000256" key="1">
    <source>
        <dbReference type="ARBA" id="ARBA00004651"/>
    </source>
</evidence>
<feature type="transmembrane region" description="Helical" evidence="7">
    <location>
        <begin position="126"/>
        <end position="146"/>
    </location>
</feature>
<evidence type="ECO:0000256" key="2">
    <source>
        <dbReference type="ARBA" id="ARBA00022448"/>
    </source>
</evidence>
<evidence type="ECO:0000256" key="5">
    <source>
        <dbReference type="ARBA" id="ARBA00022989"/>
    </source>
</evidence>
<feature type="transmembrane region" description="Helical" evidence="7">
    <location>
        <begin position="483"/>
        <end position="500"/>
    </location>
</feature>
<evidence type="ECO:0000313" key="9">
    <source>
        <dbReference type="Proteomes" id="UP000823790"/>
    </source>
</evidence>
<feature type="transmembrane region" description="Helical" evidence="7">
    <location>
        <begin position="380"/>
        <end position="400"/>
    </location>
</feature>
<sequence length="698" mass="75887">MSATTTAKLPRWPWLRAFLAEESRAWLFVAKSLLAMYVAAWLAMWLKLEQPSTTMITVAVVMHPHSGMVLAKSFYRALGTLAGSLFGLALIALFPQQRELFFLVLSAWLALCAGGATLYRNFMAYGFVLAGYTAAIVTLPTVGNPLNSFDSAVMRVSEVLLGILVAAVFSDLLLPQRLRVVLRQSARTQFARFIDFVRESTGGALPRARMEQAHLEFVRAAVHLEDLRASVIFEDPEVRMRSARMRLLNQRYMAAATSFQSLHHLINRLQRRGRDAVAQALIGAYRPIGEALSLPLAEQHDPALLTRHLRVCAERLPAHVATFRARFDEPAARLEFDTGAALVQRFADELADFTAVEASLRAGNLRGSVERVHFRRGNDLAGAAVATLRTFLTMLVLAAFWLASGWAFGGSAMLLATIFAGLLAASPNPIAAATRTFYGYAGGMAAGFVAVFVLLPGSEGFAMLVCATAGLLLIGPYLATRDALPGVGAGYTLGFVYILALKNPMVYDPTHFLNDAIAQVAGLGLSGAAFMVMPGVTGTQWQRRRQLRLLREQVTLAASAPLPGLMWRFESVSRDLLQQVVAHTRPDSEESHHLLAWSLAVQESGRAVIELRQELSGTDLPATAREASRAALEAVADLYRAPTPPRWQVADAAVLAAIHAVPRGATARSHLYQLRSALRDEESPLGAYMPLPEAAHAA</sequence>
<evidence type="ECO:0000256" key="6">
    <source>
        <dbReference type="ARBA" id="ARBA00023136"/>
    </source>
</evidence>
<feature type="transmembrane region" description="Helical" evidence="7">
    <location>
        <begin position="74"/>
        <end position="94"/>
    </location>
</feature>
<dbReference type="RefSeq" id="WP_209618757.1">
    <property type="nucleotide sequence ID" value="NZ_JAGJRS010000016.1"/>
</dbReference>
<evidence type="ECO:0000256" key="3">
    <source>
        <dbReference type="ARBA" id="ARBA00022475"/>
    </source>
</evidence>
<dbReference type="Pfam" id="PF04632">
    <property type="entry name" value="FUSC"/>
    <property type="match status" value="1"/>
</dbReference>
<dbReference type="PANTHER" id="PTHR30509">
    <property type="entry name" value="P-HYDROXYBENZOIC ACID EFFLUX PUMP SUBUNIT-RELATED"/>
    <property type="match status" value="1"/>
</dbReference>
<evidence type="ECO:0000256" key="4">
    <source>
        <dbReference type="ARBA" id="ARBA00022692"/>
    </source>
</evidence>
<keyword evidence="2" id="KW-0813">Transport</keyword>
<reference evidence="8 9" key="1">
    <citation type="submission" date="2021-04" db="EMBL/GenBank/DDBJ databases">
        <authorList>
            <person name="Huq M.A."/>
        </authorList>
    </citation>
    <scope>NUCLEOTIDE SEQUENCE [LARGE SCALE GENOMIC DNA]</scope>
    <source>
        <strain evidence="8 9">MAH-13</strain>
    </source>
</reference>
<dbReference type="InterPro" id="IPR006726">
    <property type="entry name" value="PHBA_efflux_AaeB/fusaric-R"/>
</dbReference>
<keyword evidence="4 7" id="KW-0812">Transmembrane</keyword>
<feature type="transmembrane region" description="Helical" evidence="7">
    <location>
        <begin position="461"/>
        <end position="478"/>
    </location>
</feature>
<keyword evidence="6 7" id="KW-0472">Membrane</keyword>
<dbReference type="PANTHER" id="PTHR30509:SF9">
    <property type="entry name" value="MULTIDRUG RESISTANCE PROTEIN MDTO"/>
    <property type="match status" value="1"/>
</dbReference>
<feature type="transmembrane region" description="Helical" evidence="7">
    <location>
        <begin position="520"/>
        <end position="541"/>
    </location>
</feature>
<keyword evidence="9" id="KW-1185">Reference proteome</keyword>
<keyword evidence="5 7" id="KW-1133">Transmembrane helix</keyword>
<evidence type="ECO:0000256" key="7">
    <source>
        <dbReference type="SAM" id="Phobius"/>
    </source>
</evidence>
<protein>
    <submittedName>
        <fullName evidence="8">FUSC family protein</fullName>
    </submittedName>
</protein>
<name>A0ABS4DMN3_9GAMM</name>
<comment type="caution">
    <text evidence="8">The sequence shown here is derived from an EMBL/GenBank/DDBJ whole genome shotgun (WGS) entry which is preliminary data.</text>
</comment>
<feature type="transmembrane region" description="Helical" evidence="7">
    <location>
        <begin position="100"/>
        <end position="119"/>
    </location>
</feature>
<organism evidence="8 9">
    <name type="scientific">Frateuria flava</name>
    <dbReference type="NCBI Taxonomy" id="2821489"/>
    <lineage>
        <taxon>Bacteria</taxon>
        <taxon>Pseudomonadati</taxon>
        <taxon>Pseudomonadota</taxon>
        <taxon>Gammaproteobacteria</taxon>
        <taxon>Lysobacterales</taxon>
        <taxon>Rhodanobacteraceae</taxon>
        <taxon>Frateuria</taxon>
    </lineage>
</organism>
<feature type="transmembrane region" description="Helical" evidence="7">
    <location>
        <begin position="25"/>
        <end position="46"/>
    </location>
</feature>
<feature type="transmembrane region" description="Helical" evidence="7">
    <location>
        <begin position="437"/>
        <end position="455"/>
    </location>
</feature>
<gene>
    <name evidence="8" type="ORF">J7I44_08245</name>
</gene>